<dbReference type="OrthoDB" id="5198708at2"/>
<feature type="domain" description="Alcohol dehydrogenase iron-type/glycerol dehydrogenase GldA" evidence="5">
    <location>
        <begin position="9"/>
        <end position="153"/>
    </location>
</feature>
<dbReference type="HOGENOM" id="CLU_044754_3_1_9"/>
<dbReference type="SUPFAM" id="SSF56796">
    <property type="entry name" value="Dehydroquinate synthase-like"/>
    <property type="match status" value="1"/>
</dbReference>
<dbReference type="GO" id="GO:0016614">
    <property type="term" value="F:oxidoreductase activity, acting on CH-OH group of donors"/>
    <property type="evidence" value="ECO:0007669"/>
    <property type="project" value="InterPro"/>
</dbReference>
<feature type="binding site" evidence="4">
    <location>
        <position position="131"/>
    </location>
    <ligand>
        <name>NAD(+)</name>
        <dbReference type="ChEBI" id="CHEBI:57540"/>
    </ligand>
</feature>
<evidence type="ECO:0000256" key="3">
    <source>
        <dbReference type="PIRSR" id="PIRSR000112-1"/>
    </source>
</evidence>
<evidence type="ECO:0000259" key="5">
    <source>
        <dbReference type="Pfam" id="PF00465"/>
    </source>
</evidence>
<dbReference type="STRING" id="574087.Acear_1494"/>
<sequence length="365" mass="40488">MSSTVGFPNYTIENGAIEKLGKLCSKYGEKVLVIGGKTALSKTEEEIKNTLKTNDLEIIDFIWYGGECTLHNIELKRKKAVETEADLIIGVGGGKALDTAKGAAEKADLPIFTVPTIAATCAATTPLSILYTAKGDFDSFFHLTKPPVHIFIDTKVIANAPAKYLRGGIGDTVAKHYEVEIKSRPDELAHASALGKEMSTMCVEPLVEYGFQALKDCRENDVSFALKQVVLNNIITTGLVSMLVKEKYNGACAHSLCYGLTLIERLEEEFLHGELVAYGLLVQLIIDERENEFNKLYHFFDQVGLPVSLDHFKLEVNRKDLESILKEAVAGEDMIDMPYQVTEDDFYEAIKRLEMINKGEEEYGE</sequence>
<feature type="binding site" evidence="4">
    <location>
        <position position="127"/>
    </location>
    <ligand>
        <name>NAD(+)</name>
        <dbReference type="ChEBI" id="CHEBI:57540"/>
    </ligand>
</feature>
<dbReference type="Gene3D" id="3.40.50.1970">
    <property type="match status" value="1"/>
</dbReference>
<name>D9QR62_ACEAZ</name>
<feature type="binding site" evidence="3">
    <location>
        <position position="254"/>
    </location>
    <ligand>
        <name>glycerol</name>
        <dbReference type="ChEBI" id="CHEBI:17754"/>
    </ligand>
</feature>
<feature type="binding site" evidence="3">
    <location>
        <position position="272"/>
    </location>
    <ligand>
        <name>glycerol</name>
        <dbReference type="ChEBI" id="CHEBI:17754"/>
    </ligand>
</feature>
<protein>
    <submittedName>
        <fullName evidence="6">Iron-containing alcohol dehydrogenase</fullName>
    </submittedName>
</protein>
<dbReference type="PIRSF" id="PIRSF000112">
    <property type="entry name" value="Glycerol_dehydrogenase"/>
    <property type="match status" value="1"/>
</dbReference>
<dbReference type="CDD" id="cd08171">
    <property type="entry name" value="GlyDH-like"/>
    <property type="match status" value="1"/>
</dbReference>
<comment type="cofactor">
    <cofactor evidence="3">
        <name>Zn(2+)</name>
        <dbReference type="ChEBI" id="CHEBI:29105"/>
    </cofactor>
    <text evidence="3">Binds 1 zinc ion per subunit.</text>
</comment>
<dbReference type="InterPro" id="IPR016205">
    <property type="entry name" value="Glycerol_DH"/>
</dbReference>
<keyword evidence="2" id="KW-0560">Oxidoreductase</keyword>
<evidence type="ECO:0000313" key="6">
    <source>
        <dbReference type="EMBL" id="ADL13003.1"/>
    </source>
</evidence>
<dbReference type="Gene3D" id="1.20.1090.10">
    <property type="entry name" value="Dehydroquinate synthase-like - alpha domain"/>
    <property type="match status" value="1"/>
</dbReference>
<evidence type="ECO:0000256" key="2">
    <source>
        <dbReference type="ARBA" id="ARBA00023002"/>
    </source>
</evidence>
<dbReference type="RefSeq" id="WP_013278448.1">
    <property type="nucleotide sequence ID" value="NC_014378.1"/>
</dbReference>
<dbReference type="Pfam" id="PF00465">
    <property type="entry name" value="Fe-ADH"/>
    <property type="match status" value="1"/>
</dbReference>
<dbReference type="InterPro" id="IPR001670">
    <property type="entry name" value="ADH_Fe/GldA"/>
</dbReference>
<proteinExistence type="predicted"/>
<dbReference type="PANTHER" id="PTHR43616">
    <property type="entry name" value="GLYCEROL DEHYDROGENASE"/>
    <property type="match status" value="1"/>
</dbReference>
<keyword evidence="1 3" id="KW-0479">Metal-binding</keyword>
<feature type="binding site" evidence="4">
    <location>
        <position position="125"/>
    </location>
    <ligand>
        <name>NAD(+)</name>
        <dbReference type="ChEBI" id="CHEBI:57540"/>
    </ligand>
</feature>
<accession>D9QR62</accession>
<dbReference type="KEGG" id="aar:Acear_1494"/>
<reference evidence="6 7" key="1">
    <citation type="journal article" date="2010" name="Stand. Genomic Sci.">
        <title>Complete genome sequence of Acetohalobium arabaticum type strain (Z-7288).</title>
        <authorList>
            <person name="Sikorski J."/>
            <person name="Lapidus A."/>
            <person name="Chertkov O."/>
            <person name="Lucas S."/>
            <person name="Copeland A."/>
            <person name="Glavina Del Rio T."/>
            <person name="Nolan M."/>
            <person name="Tice H."/>
            <person name="Cheng J.F."/>
            <person name="Han C."/>
            <person name="Brambilla E."/>
            <person name="Pitluck S."/>
            <person name="Liolios K."/>
            <person name="Ivanova N."/>
            <person name="Mavromatis K."/>
            <person name="Mikhailova N."/>
            <person name="Pati A."/>
            <person name="Bruce D."/>
            <person name="Detter C."/>
            <person name="Tapia R."/>
            <person name="Goodwin L."/>
            <person name="Chen A."/>
            <person name="Palaniappan K."/>
            <person name="Land M."/>
            <person name="Hauser L."/>
            <person name="Chang Y.J."/>
            <person name="Jeffries C.D."/>
            <person name="Rohde M."/>
            <person name="Goker M."/>
            <person name="Spring S."/>
            <person name="Woyke T."/>
            <person name="Bristow J."/>
            <person name="Eisen J.A."/>
            <person name="Markowitz V."/>
            <person name="Hugenholtz P."/>
            <person name="Kyrpides N.C."/>
            <person name="Klenk H.P."/>
        </authorList>
    </citation>
    <scope>NUCLEOTIDE SEQUENCE [LARGE SCALE GENOMIC DNA]</scope>
    <source>
        <strain evidence="7">ATCC 49924 / DSM 5501 / Z-7288</strain>
    </source>
</reference>
<feature type="binding site" evidence="3">
    <location>
        <position position="171"/>
    </location>
    <ligand>
        <name>glycerol</name>
        <dbReference type="ChEBI" id="CHEBI:17754"/>
    </ligand>
</feature>
<organism evidence="6 7">
    <name type="scientific">Acetohalobium arabaticum (strain ATCC 49924 / DSM 5501 / Z-7288)</name>
    <dbReference type="NCBI Taxonomy" id="574087"/>
    <lineage>
        <taxon>Bacteria</taxon>
        <taxon>Bacillati</taxon>
        <taxon>Bacillota</taxon>
        <taxon>Clostridia</taxon>
        <taxon>Halanaerobiales</taxon>
        <taxon>Halobacteroidaceae</taxon>
        <taxon>Acetohalobium</taxon>
    </lineage>
</organism>
<keyword evidence="4" id="KW-0520">NAD</keyword>
<evidence type="ECO:0000256" key="1">
    <source>
        <dbReference type="ARBA" id="ARBA00022723"/>
    </source>
</evidence>
<dbReference type="eggNOG" id="COG0371">
    <property type="taxonomic scope" value="Bacteria"/>
</dbReference>
<feature type="binding site" evidence="4">
    <location>
        <begin position="94"/>
        <end position="98"/>
    </location>
    <ligand>
        <name>NAD(+)</name>
        <dbReference type="ChEBI" id="CHEBI:57540"/>
    </ligand>
</feature>
<evidence type="ECO:0000313" key="7">
    <source>
        <dbReference type="Proteomes" id="UP000001661"/>
    </source>
</evidence>
<dbReference type="EMBL" id="CP002105">
    <property type="protein sequence ID" value="ADL13003.1"/>
    <property type="molecule type" value="Genomic_DNA"/>
</dbReference>
<evidence type="ECO:0000256" key="4">
    <source>
        <dbReference type="PIRSR" id="PIRSR000112-3"/>
    </source>
</evidence>
<keyword evidence="3" id="KW-0862">Zinc</keyword>
<dbReference type="GO" id="GO:0046872">
    <property type="term" value="F:metal ion binding"/>
    <property type="evidence" value="ECO:0007669"/>
    <property type="project" value="UniProtKB-KW"/>
</dbReference>
<dbReference type="Proteomes" id="UP000001661">
    <property type="component" value="Chromosome"/>
</dbReference>
<dbReference type="PANTHER" id="PTHR43616:SF3">
    <property type="entry name" value="HYDROXYCARBOXYLATE DEHYDROGENASE A"/>
    <property type="match status" value="1"/>
</dbReference>
<keyword evidence="7" id="KW-1185">Reference proteome</keyword>
<gene>
    <name evidence="6" type="ordered locus">Acear_1494</name>
</gene>
<dbReference type="AlphaFoldDB" id="D9QR62"/>